<dbReference type="GO" id="GO:0019829">
    <property type="term" value="F:ATPase-coupled monoatomic cation transmembrane transporter activity"/>
    <property type="evidence" value="ECO:0007669"/>
    <property type="project" value="InterPro"/>
</dbReference>
<comment type="subcellular location">
    <subcellularLocation>
        <location evidence="1">Membrane</location>
    </subcellularLocation>
</comment>
<proteinExistence type="inferred from homology"/>
<evidence type="ECO:0000256" key="3">
    <source>
        <dbReference type="ARBA" id="ARBA00022692"/>
    </source>
</evidence>
<comment type="similarity">
    <text evidence="2">Belongs to the cation transport ATPase (P-type) (TC 3.A.3) family. Type IB subfamily.</text>
</comment>
<reference evidence="8" key="1">
    <citation type="submission" date="2020-05" db="EMBL/GenBank/DDBJ databases">
        <authorList>
            <person name="Chiriac C."/>
            <person name="Salcher M."/>
            <person name="Ghai R."/>
            <person name="Kavagutti S V."/>
        </authorList>
    </citation>
    <scope>NUCLEOTIDE SEQUENCE</scope>
</reference>
<accession>A0A6J6S330</accession>
<dbReference type="InterPro" id="IPR023299">
    <property type="entry name" value="ATPase_P-typ_cyto_dom_N"/>
</dbReference>
<dbReference type="InterPro" id="IPR018303">
    <property type="entry name" value="ATPase_P-typ_P_site"/>
</dbReference>
<organism evidence="8">
    <name type="scientific">freshwater metagenome</name>
    <dbReference type="NCBI Taxonomy" id="449393"/>
    <lineage>
        <taxon>unclassified sequences</taxon>
        <taxon>metagenomes</taxon>
        <taxon>ecological metagenomes</taxon>
    </lineage>
</organism>
<feature type="transmembrane region" description="Helical" evidence="6">
    <location>
        <begin position="47"/>
        <end position="66"/>
    </location>
</feature>
<feature type="transmembrane region" description="Helical" evidence="6">
    <location>
        <begin position="247"/>
        <end position="266"/>
    </location>
</feature>
<dbReference type="PRINTS" id="PR00119">
    <property type="entry name" value="CATATPASE"/>
</dbReference>
<dbReference type="AlphaFoldDB" id="A0A6J6S330"/>
<gene>
    <name evidence="8" type="ORF">UFOPK2786_00056</name>
</gene>
<dbReference type="EMBL" id="CAEZYW010000004">
    <property type="protein sequence ID" value="CAB4728977.1"/>
    <property type="molecule type" value="Genomic_DNA"/>
</dbReference>
<dbReference type="SUPFAM" id="SSF56784">
    <property type="entry name" value="HAD-like"/>
    <property type="match status" value="1"/>
</dbReference>
<evidence type="ECO:0000256" key="4">
    <source>
        <dbReference type="ARBA" id="ARBA00022989"/>
    </source>
</evidence>
<feature type="transmembrane region" description="Helical" evidence="6">
    <location>
        <begin position="272"/>
        <end position="300"/>
    </location>
</feature>
<keyword evidence="5 6" id="KW-0472">Membrane</keyword>
<dbReference type="PROSITE" id="PS00154">
    <property type="entry name" value="ATPASE_E1_E2"/>
    <property type="match status" value="1"/>
</dbReference>
<evidence type="ECO:0000313" key="8">
    <source>
        <dbReference type="EMBL" id="CAB4728977.1"/>
    </source>
</evidence>
<dbReference type="GO" id="GO:0015086">
    <property type="term" value="F:cadmium ion transmembrane transporter activity"/>
    <property type="evidence" value="ECO:0007669"/>
    <property type="project" value="TreeGrafter"/>
</dbReference>
<dbReference type="InterPro" id="IPR051014">
    <property type="entry name" value="Cation_Transport_ATPase_IB"/>
</dbReference>
<protein>
    <submittedName>
        <fullName evidence="8">Unannotated protein</fullName>
    </submittedName>
</protein>
<dbReference type="SUPFAM" id="SSF81653">
    <property type="entry name" value="Calcium ATPase, transduction domain A"/>
    <property type="match status" value="1"/>
</dbReference>
<dbReference type="Pfam" id="PF00702">
    <property type="entry name" value="Hydrolase"/>
    <property type="match status" value="1"/>
</dbReference>
<dbReference type="Gene3D" id="3.40.50.1000">
    <property type="entry name" value="HAD superfamily/HAD-like"/>
    <property type="match status" value="1"/>
</dbReference>
<evidence type="ECO:0000256" key="5">
    <source>
        <dbReference type="ARBA" id="ARBA00023136"/>
    </source>
</evidence>
<dbReference type="NCBIfam" id="TIGR01525">
    <property type="entry name" value="ATPase-IB_hvy"/>
    <property type="match status" value="1"/>
</dbReference>
<feature type="transmembrane region" description="Helical" evidence="6">
    <location>
        <begin position="570"/>
        <end position="594"/>
    </location>
</feature>
<dbReference type="InterPro" id="IPR023298">
    <property type="entry name" value="ATPase_P-typ_TM_dom_sf"/>
</dbReference>
<dbReference type="PANTHER" id="PTHR48085:SF5">
    <property type="entry name" value="CADMIUM_ZINC-TRANSPORTING ATPASE HMA4-RELATED"/>
    <property type="match status" value="1"/>
</dbReference>
<dbReference type="InterPro" id="IPR059000">
    <property type="entry name" value="ATPase_P-type_domA"/>
</dbReference>
<dbReference type="Gene3D" id="3.40.1110.10">
    <property type="entry name" value="Calcium-transporting ATPase, cytoplasmic domain N"/>
    <property type="match status" value="1"/>
</dbReference>
<dbReference type="InterPro" id="IPR001757">
    <property type="entry name" value="P_typ_ATPase"/>
</dbReference>
<dbReference type="PANTHER" id="PTHR48085">
    <property type="entry name" value="CADMIUM/ZINC-TRANSPORTING ATPASE HMA2-RELATED"/>
    <property type="match status" value="1"/>
</dbReference>
<keyword evidence="3 6" id="KW-0812">Transmembrane</keyword>
<dbReference type="Pfam" id="PF00122">
    <property type="entry name" value="E1-E2_ATPase"/>
    <property type="match status" value="1"/>
</dbReference>
<evidence type="ECO:0000256" key="6">
    <source>
        <dbReference type="SAM" id="Phobius"/>
    </source>
</evidence>
<feature type="domain" description="P-type ATPase A" evidence="7">
    <location>
        <begin position="131"/>
        <end position="230"/>
    </location>
</feature>
<evidence type="ECO:0000259" key="7">
    <source>
        <dbReference type="Pfam" id="PF00122"/>
    </source>
</evidence>
<keyword evidence="4 6" id="KW-1133">Transmembrane helix</keyword>
<dbReference type="GO" id="GO:0016020">
    <property type="term" value="C:membrane"/>
    <property type="evidence" value="ECO:0007669"/>
    <property type="project" value="UniProtKB-SubCell"/>
</dbReference>
<dbReference type="InterPro" id="IPR027256">
    <property type="entry name" value="P-typ_ATPase_IB"/>
</dbReference>
<dbReference type="InterPro" id="IPR023214">
    <property type="entry name" value="HAD_sf"/>
</dbReference>
<dbReference type="InterPro" id="IPR036412">
    <property type="entry name" value="HAD-like_sf"/>
</dbReference>
<dbReference type="SUPFAM" id="SSF81665">
    <property type="entry name" value="Calcium ATPase, transmembrane domain M"/>
    <property type="match status" value="1"/>
</dbReference>
<dbReference type="GO" id="GO:0005524">
    <property type="term" value="F:ATP binding"/>
    <property type="evidence" value="ECO:0007669"/>
    <property type="project" value="InterPro"/>
</dbReference>
<dbReference type="InterPro" id="IPR008250">
    <property type="entry name" value="ATPase_P-typ_transduc_dom_A_sf"/>
</dbReference>
<name>A0A6J6S330_9ZZZZ</name>
<evidence type="ECO:0000256" key="1">
    <source>
        <dbReference type="ARBA" id="ARBA00004370"/>
    </source>
</evidence>
<dbReference type="GO" id="GO:0016887">
    <property type="term" value="F:ATP hydrolysis activity"/>
    <property type="evidence" value="ECO:0007669"/>
    <property type="project" value="InterPro"/>
</dbReference>
<sequence>MSESRADGGIAPYLRVFATSWRGRTAIGVLAAIAVSAIIWALHGEEWLAKAPLVIATVIVGVPMLGRVVRDAFRRRFGADLLGILALITSAALGEWLVASIIALMLSGGEALEDAASTRASQVLEALARRSPTIAHRRGSDGGLTDLDVAGVEIGDELVLLPHEICPVDATVLEGHGAMDESYLTGEPYVIAKSPGSSVLSGAINGLEALVIRADRTALDSRYAQIVSVLHRAEAKRPPMRRLADRLGFGYTLIALALAITGWIVSGDPNRFLAVLVIATPCPLLIGVPVAIVGAISLAAHHGIIVKDPSMLERISTARTMIFDKTGTLTYGEPTLTSTAIAPGFTREEVLAITGSIERYSRHPLAVAVTRAVVGIPMMLVERASERPGLGLEGVVEGRRVLVTGRKAIALSHPGIHAQLPPEAGGLECVVVIDDAYAGTLAFRDEPRQGAREFIEHLSRRHGVIRTLLISGDRASEVEYLADRVGLDEAHASVSPEEKLAMVRAETMLAPTVFLGDGINDAPAMTAATVGVAFGKNNDVTAEAASAVVLDSSLDRLDELMHIGRRMRRIALQTAIGGIVLSCIGMVLAVFGLLPPIAGAVAQEAIDVLAILNASRVAMTRKPMSDFRA</sequence>
<dbReference type="Gene3D" id="2.70.150.10">
    <property type="entry name" value="Calcium-transporting ATPase, cytoplasmic transduction domain A"/>
    <property type="match status" value="1"/>
</dbReference>
<feature type="transmembrane region" description="Helical" evidence="6">
    <location>
        <begin position="21"/>
        <end position="41"/>
    </location>
</feature>
<dbReference type="NCBIfam" id="TIGR01494">
    <property type="entry name" value="ATPase_P-type"/>
    <property type="match status" value="1"/>
</dbReference>
<evidence type="ECO:0000256" key="2">
    <source>
        <dbReference type="ARBA" id="ARBA00006024"/>
    </source>
</evidence>